<accession>A0ABT8YTW0</accession>
<reference evidence="1" key="1">
    <citation type="submission" date="2023-07" db="EMBL/GenBank/DDBJ databases">
        <title>Mucosal microbiota of week-old chicken and adult hens.</title>
        <authorList>
            <person name="Volf J."/>
            <person name="Karasova D."/>
            <person name="Crhanova M."/>
            <person name="Faldynova M."/>
            <person name="Prikrylova H."/>
            <person name="Zeman M."/>
            <person name="Babak V."/>
            <person name="Rajova J."/>
            <person name="Rychlik I."/>
        </authorList>
    </citation>
    <scope>NUCLEOTIDE SEQUENCE</scope>
    <source>
        <strain evidence="1">ET902</strain>
    </source>
</reference>
<dbReference type="InterPro" id="IPR053842">
    <property type="entry name" value="NikA-like"/>
</dbReference>
<evidence type="ECO:0000313" key="1">
    <source>
        <dbReference type="EMBL" id="MDO7019176.1"/>
    </source>
</evidence>
<dbReference type="Proteomes" id="UP001175147">
    <property type="component" value="Unassembled WGS sequence"/>
</dbReference>
<dbReference type="EMBL" id="JAUPBM010000001">
    <property type="protein sequence ID" value="MDO7019176.1"/>
    <property type="molecule type" value="Genomic_DNA"/>
</dbReference>
<proteinExistence type="predicted"/>
<comment type="caution">
    <text evidence="1">The sequence shown here is derived from an EMBL/GenBank/DDBJ whole genome shotgun (WGS) entry which is preliminary data.</text>
</comment>
<sequence length="63" mass="7296">MPKGGYREGAGRKKITENRLDIKLYMRVSEEEQLLIKEKANQNNISVAEYIRQAVLDKMNDAK</sequence>
<protein>
    <submittedName>
        <fullName evidence="1">DUF6290 family protein</fullName>
    </submittedName>
</protein>
<dbReference type="RefSeq" id="WP_304384431.1">
    <property type="nucleotide sequence ID" value="NZ_JAUPBL010000010.1"/>
</dbReference>
<dbReference type="Pfam" id="PF21983">
    <property type="entry name" value="NikA-like"/>
    <property type="match status" value="1"/>
</dbReference>
<gene>
    <name evidence="1" type="ORF">Q5M86_00150</name>
</gene>
<organism evidence="1 2">
    <name type="scientific">Brachyspira innocens</name>
    <dbReference type="NCBI Taxonomy" id="13264"/>
    <lineage>
        <taxon>Bacteria</taxon>
        <taxon>Pseudomonadati</taxon>
        <taxon>Spirochaetota</taxon>
        <taxon>Spirochaetia</taxon>
        <taxon>Brachyspirales</taxon>
        <taxon>Brachyspiraceae</taxon>
        <taxon>Brachyspira</taxon>
    </lineage>
</organism>
<evidence type="ECO:0000313" key="2">
    <source>
        <dbReference type="Proteomes" id="UP001175147"/>
    </source>
</evidence>
<name>A0ABT8YTW0_9SPIR</name>
<keyword evidence="2" id="KW-1185">Reference proteome</keyword>